<keyword evidence="4" id="KW-1185">Reference proteome</keyword>
<dbReference type="PANTHER" id="PTHR43669:SF4">
    <property type="entry name" value="SHORT-CHAIN DEHYDROGENASE"/>
    <property type="match status" value="1"/>
</dbReference>
<dbReference type="Gene3D" id="3.40.50.720">
    <property type="entry name" value="NAD(P)-binding Rossmann-like Domain"/>
    <property type="match status" value="1"/>
</dbReference>
<dbReference type="InterPro" id="IPR002347">
    <property type="entry name" value="SDR_fam"/>
</dbReference>
<evidence type="ECO:0000256" key="1">
    <source>
        <dbReference type="ARBA" id="ARBA00006484"/>
    </source>
</evidence>
<dbReference type="PANTHER" id="PTHR43669">
    <property type="entry name" value="5-KETO-D-GLUCONATE 5-REDUCTASE"/>
    <property type="match status" value="1"/>
</dbReference>
<evidence type="ECO:0000256" key="2">
    <source>
        <dbReference type="ARBA" id="ARBA00023002"/>
    </source>
</evidence>
<name>A0ABP0B2C6_9PEZI</name>
<evidence type="ECO:0000313" key="4">
    <source>
        <dbReference type="Proteomes" id="UP001642406"/>
    </source>
</evidence>
<dbReference type="Proteomes" id="UP001642406">
    <property type="component" value="Unassembled WGS sequence"/>
</dbReference>
<accession>A0ABP0B2C6</accession>
<dbReference type="InterPro" id="IPR036291">
    <property type="entry name" value="NAD(P)-bd_dom_sf"/>
</dbReference>
<reference evidence="3 4" key="1">
    <citation type="submission" date="2024-01" db="EMBL/GenBank/DDBJ databases">
        <authorList>
            <person name="Allen C."/>
            <person name="Tagirdzhanova G."/>
        </authorList>
    </citation>
    <scope>NUCLEOTIDE SEQUENCE [LARGE SCALE GENOMIC DNA]</scope>
</reference>
<dbReference type="SUPFAM" id="SSF51735">
    <property type="entry name" value="NAD(P)-binding Rossmann-fold domains"/>
    <property type="match status" value="1"/>
</dbReference>
<evidence type="ECO:0008006" key="5">
    <source>
        <dbReference type="Google" id="ProtNLM"/>
    </source>
</evidence>
<dbReference type="Pfam" id="PF00106">
    <property type="entry name" value="adh_short"/>
    <property type="match status" value="1"/>
</dbReference>
<comment type="caution">
    <text evidence="3">The sequence shown here is derived from an EMBL/GenBank/DDBJ whole genome shotgun (WGS) entry which is preliminary data.</text>
</comment>
<gene>
    <name evidence="3" type="ORF">SBRCBS47491_001917</name>
</gene>
<evidence type="ECO:0000313" key="3">
    <source>
        <dbReference type="EMBL" id="CAK7213768.1"/>
    </source>
</evidence>
<keyword evidence="2" id="KW-0560">Oxidoreductase</keyword>
<comment type="similarity">
    <text evidence="1">Belongs to the short-chain dehydrogenases/reductases (SDR) family.</text>
</comment>
<sequence length="219" mass="22381">MSAPVALILGSGPRVGQAVASAFAAEGYRIAVVSRSAKDGNASYLHIKGDLANPSSVAGIFDQVKKELGVPQVVVYNAAGGIGDALTLSVADFAASLAINTTSVYSAAQEATAGFKTLPAGGTFIYTGNATSQTPFPPLAGLSIGKSATAALIQTLIGSPHKGEHSRYYYADERKADGSLAGAALDGEAHAAIYTALAKQPTQGPWQQTFVKGEGYKKF</sequence>
<protein>
    <recommendedName>
        <fullName evidence="5">Short-chain dehydrogenase</fullName>
    </recommendedName>
</protein>
<organism evidence="3 4">
    <name type="scientific">Sporothrix bragantina</name>
    <dbReference type="NCBI Taxonomy" id="671064"/>
    <lineage>
        <taxon>Eukaryota</taxon>
        <taxon>Fungi</taxon>
        <taxon>Dikarya</taxon>
        <taxon>Ascomycota</taxon>
        <taxon>Pezizomycotina</taxon>
        <taxon>Sordariomycetes</taxon>
        <taxon>Sordariomycetidae</taxon>
        <taxon>Ophiostomatales</taxon>
        <taxon>Ophiostomataceae</taxon>
        <taxon>Sporothrix</taxon>
    </lineage>
</organism>
<proteinExistence type="inferred from homology"/>
<dbReference type="EMBL" id="CAWUHC010000010">
    <property type="protein sequence ID" value="CAK7213768.1"/>
    <property type="molecule type" value="Genomic_DNA"/>
</dbReference>